<name>A0A6J5P512_9CAUD</name>
<evidence type="ECO:0000313" key="1">
    <source>
        <dbReference type="EMBL" id="CAB4164471.1"/>
    </source>
</evidence>
<protein>
    <submittedName>
        <fullName evidence="1">Uncharacterized protein</fullName>
    </submittedName>
</protein>
<reference evidence="1" key="1">
    <citation type="submission" date="2020-04" db="EMBL/GenBank/DDBJ databases">
        <authorList>
            <person name="Chiriac C."/>
            <person name="Salcher M."/>
            <person name="Ghai R."/>
            <person name="Kavagutti S V."/>
        </authorList>
    </citation>
    <scope>NUCLEOTIDE SEQUENCE</scope>
</reference>
<gene>
    <name evidence="1" type="ORF">UFOVP830_40</name>
</gene>
<proteinExistence type="predicted"/>
<organism evidence="1">
    <name type="scientific">uncultured Caudovirales phage</name>
    <dbReference type="NCBI Taxonomy" id="2100421"/>
    <lineage>
        <taxon>Viruses</taxon>
        <taxon>Duplodnaviria</taxon>
        <taxon>Heunggongvirae</taxon>
        <taxon>Uroviricota</taxon>
        <taxon>Caudoviricetes</taxon>
        <taxon>Peduoviridae</taxon>
        <taxon>Maltschvirus</taxon>
        <taxon>Maltschvirus maltsch</taxon>
    </lineage>
</organism>
<sequence length="64" mass="7084">MKKPALILELNRQAASLEAAADALPPDNLRARLIMSARAMRMAARELDAPELDDIPEFLRANAR</sequence>
<dbReference type="EMBL" id="LR796761">
    <property type="protein sequence ID" value="CAB4164471.1"/>
    <property type="molecule type" value="Genomic_DNA"/>
</dbReference>
<accession>A0A6J5P512</accession>